<dbReference type="Pfam" id="PF15186">
    <property type="entry name" value="TEX13"/>
    <property type="match status" value="1"/>
</dbReference>
<evidence type="ECO:0000256" key="5">
    <source>
        <dbReference type="SAM" id="MobiDB-lite"/>
    </source>
</evidence>
<evidence type="ECO:0000259" key="6">
    <source>
        <dbReference type="PROSITE" id="PS01358"/>
    </source>
</evidence>
<dbReference type="KEGG" id="pdic:114505512"/>
<feature type="domain" description="RanBP2-type" evidence="6">
    <location>
        <begin position="539"/>
        <end position="558"/>
    </location>
</feature>
<accession>A0A7E6D1K5</accession>
<dbReference type="GO" id="GO:0008270">
    <property type="term" value="F:zinc ion binding"/>
    <property type="evidence" value="ECO:0007669"/>
    <property type="project" value="UniProtKB-KW"/>
</dbReference>
<dbReference type="InterPro" id="IPR001876">
    <property type="entry name" value="Znf_RanBP2"/>
</dbReference>
<dbReference type="OrthoDB" id="9527063at2759"/>
<comment type="similarity">
    <text evidence="1">Belongs to the TEX13 family.</text>
</comment>
<dbReference type="AlphaFoldDB" id="A0A7E6D1K5"/>
<dbReference type="InParanoid" id="A0A7E6D1K5"/>
<dbReference type="PANTHER" id="PTHR23111">
    <property type="entry name" value="ZINC FINGER PROTEIN"/>
    <property type="match status" value="1"/>
</dbReference>
<name>A0A7E6D1K5_9CHIR</name>
<dbReference type="PROSITE" id="PS01358">
    <property type="entry name" value="ZF_RANBP2_1"/>
    <property type="match status" value="1"/>
</dbReference>
<dbReference type="Pfam" id="PF20868">
    <property type="entry name" value="TX13_rpt"/>
    <property type="match status" value="1"/>
</dbReference>
<organism evidence="7 8">
    <name type="scientific">Phyllostomus discolor</name>
    <name type="common">pale spear-nosed bat</name>
    <dbReference type="NCBI Taxonomy" id="89673"/>
    <lineage>
        <taxon>Eukaryota</taxon>
        <taxon>Metazoa</taxon>
        <taxon>Chordata</taxon>
        <taxon>Craniata</taxon>
        <taxon>Vertebrata</taxon>
        <taxon>Euteleostomi</taxon>
        <taxon>Mammalia</taxon>
        <taxon>Eutheria</taxon>
        <taxon>Laurasiatheria</taxon>
        <taxon>Chiroptera</taxon>
        <taxon>Yangochiroptera</taxon>
        <taxon>Phyllostomidae</taxon>
        <taxon>Phyllostominae</taxon>
        <taxon>Phyllostomus</taxon>
    </lineage>
</organism>
<feature type="compositionally biased region" description="Low complexity" evidence="5">
    <location>
        <begin position="505"/>
        <end position="518"/>
    </location>
</feature>
<sequence>MAVNFGDFTSGFRHNEVVSFINNEVLSNGGGPDFYTNFRSQPWNEIEDQLRAVLTDPQVPHNLKRAYTWSALALSVRVAARQREQQVPQVRWLQQRVQEREATSWVLASQLQQLCKERDQVASSLQRALATLQETMDERDVLCHRLHQVQRSAQANLPPRAIKPVRREQQHGATAWPVSAEEQGEVVATGAHSIPHLETQMASLGTDLYMPRPSSAWAQAMHQPLPRPSLPRLPLTRLPLPRPVPHPFPVHAPFPMGFPYSTPLPPPPPPPPVVMEAEGAVAGMAAAAAGTGVPQIPPLGMYSPGLSTAVGTQEVMGPLTDQSSYGPCGYPETLQGGSSLGDSTDHSQDKDPVCSQKAYPVILQDKYPLGNSESHSQEGTVMPQGKNLLGNIKSHSLDKGPEMSQEMYPLGGSEIHSQEGLEMPQGRNLLGNSESHGQEGPVMPQGRNPLGNSKNHGQDGPVMPQGKYPMGNSKSHSQGGGPEMSQEMYPLAGSRSGAVRKCPKKQQPQGQKAGQPKGVRASEFMHQEVFASYYNLQNWYCPWCRAANFLWRKSCYKCKRVSMAFSSGGSDPRQTHFRKKLNLLEDFPKV</sequence>
<proteinExistence type="inferred from homology"/>
<evidence type="ECO:0000313" key="8">
    <source>
        <dbReference type="RefSeq" id="XP_035872254.1"/>
    </source>
</evidence>
<dbReference type="RefSeq" id="XP_035872254.1">
    <property type="nucleotide sequence ID" value="XM_036016361.1"/>
</dbReference>
<feature type="region of interest" description="Disordered" evidence="5">
    <location>
        <begin position="370"/>
        <end position="404"/>
    </location>
</feature>
<dbReference type="InterPro" id="IPR028193">
    <property type="entry name" value="TEX13A-D_N"/>
</dbReference>
<evidence type="ECO:0000256" key="4">
    <source>
        <dbReference type="ARBA" id="ARBA00022833"/>
    </source>
</evidence>
<dbReference type="PANTHER" id="PTHR23111:SF28">
    <property type="entry name" value="TESTIS-EXPRESSED PROTEIN 13D"/>
    <property type="match status" value="1"/>
</dbReference>
<feature type="region of interest" description="Disordered" evidence="5">
    <location>
        <begin position="429"/>
        <end position="518"/>
    </location>
</feature>
<dbReference type="Proteomes" id="UP000504628">
    <property type="component" value="Chromosome X"/>
</dbReference>
<dbReference type="GeneID" id="114505512"/>
<dbReference type="GO" id="GO:0003729">
    <property type="term" value="F:mRNA binding"/>
    <property type="evidence" value="ECO:0007669"/>
    <property type="project" value="TreeGrafter"/>
</dbReference>
<feature type="compositionally biased region" description="Basic and acidic residues" evidence="5">
    <location>
        <begin position="343"/>
        <end position="352"/>
    </location>
</feature>
<keyword evidence="4" id="KW-0862">Zinc</keyword>
<evidence type="ECO:0000313" key="7">
    <source>
        <dbReference type="Proteomes" id="UP000504628"/>
    </source>
</evidence>
<reference evidence="8" key="1">
    <citation type="submission" date="2025-08" db="UniProtKB">
        <authorList>
            <consortium name="RefSeq"/>
        </authorList>
    </citation>
    <scope>IDENTIFICATION</scope>
    <source>
        <tissue evidence="8">Muscle</tissue>
    </source>
</reference>
<gene>
    <name evidence="8" type="primary">LOC114505512</name>
</gene>
<keyword evidence="3" id="KW-0863">Zinc-finger</keyword>
<dbReference type="InterPro" id="IPR049367">
    <property type="entry name" value="TX13C/D_rpt"/>
</dbReference>
<evidence type="ECO:0000256" key="2">
    <source>
        <dbReference type="ARBA" id="ARBA00022723"/>
    </source>
</evidence>
<feature type="region of interest" description="Disordered" evidence="5">
    <location>
        <begin position="331"/>
        <end position="352"/>
    </location>
</feature>
<keyword evidence="7" id="KW-1185">Reference proteome</keyword>
<protein>
    <submittedName>
        <fullName evidence="8">Testis-expressed protein 13C</fullName>
    </submittedName>
</protein>
<keyword evidence="2" id="KW-0479">Metal-binding</keyword>
<dbReference type="FunCoup" id="A0A7E6D1K5">
    <property type="interactions" value="1"/>
</dbReference>
<evidence type="ECO:0000256" key="1">
    <source>
        <dbReference type="ARBA" id="ARBA00008287"/>
    </source>
</evidence>
<evidence type="ECO:0000256" key="3">
    <source>
        <dbReference type="ARBA" id="ARBA00022771"/>
    </source>
</evidence>